<keyword evidence="1" id="KW-1133">Transmembrane helix</keyword>
<proteinExistence type="predicted"/>
<protein>
    <submittedName>
        <fullName evidence="2">Uncharacterized protein</fullName>
    </submittedName>
</protein>
<dbReference type="Proteomes" id="UP000193778">
    <property type="component" value="Unassembled WGS sequence"/>
</dbReference>
<dbReference type="RefSeq" id="WP_085821859.1">
    <property type="nucleotide sequence ID" value="NZ_FWFP01000003.1"/>
</dbReference>
<dbReference type="AlphaFoldDB" id="A0A1X6YV39"/>
<feature type="transmembrane region" description="Helical" evidence="1">
    <location>
        <begin position="12"/>
        <end position="29"/>
    </location>
</feature>
<feature type="transmembrane region" description="Helical" evidence="1">
    <location>
        <begin position="35"/>
        <end position="53"/>
    </location>
</feature>
<reference evidence="3" key="1">
    <citation type="submission" date="2017-03" db="EMBL/GenBank/DDBJ databases">
        <authorList>
            <person name="Rodrigo-Torres L."/>
            <person name="Arahal R.D."/>
            <person name="Lucena T."/>
        </authorList>
    </citation>
    <scope>NUCLEOTIDE SEQUENCE [LARGE SCALE GENOMIC DNA]</scope>
    <source>
        <strain evidence="3">CECT 8411</strain>
    </source>
</reference>
<gene>
    <name evidence="2" type="ORF">RUM8411_01316</name>
</gene>
<organism evidence="2 3">
    <name type="scientific">Ruegeria meonggei</name>
    <dbReference type="NCBI Taxonomy" id="1446476"/>
    <lineage>
        <taxon>Bacteria</taxon>
        <taxon>Pseudomonadati</taxon>
        <taxon>Pseudomonadota</taxon>
        <taxon>Alphaproteobacteria</taxon>
        <taxon>Rhodobacterales</taxon>
        <taxon>Roseobacteraceae</taxon>
        <taxon>Ruegeria</taxon>
    </lineage>
</organism>
<dbReference type="EMBL" id="FWFP01000003">
    <property type="protein sequence ID" value="SLN31494.1"/>
    <property type="molecule type" value="Genomic_DNA"/>
</dbReference>
<keyword evidence="3" id="KW-1185">Reference proteome</keyword>
<name>A0A1X6YV39_9RHOB</name>
<accession>A0A1X6YV39</accession>
<keyword evidence="1" id="KW-0472">Membrane</keyword>
<sequence>MESPLPKWVQFLLPFLSMAAFAIMFWHLWSDRTASAGTAAAIAFGLLLFRILPDLESIQVLGMQAKLQKRLAEADDLMKRLKRITEAQSRHTVFSLAYSGRWGGMPKDEEHGMYKRIIQELESQSFDEKVINEIAAPYLSMASRDLLAVFTNALTEVLGAYMVDYNKAITALKQASTGEENSAKILELEQALASYQISMISEVFNQSDDCKNIRTKANSLLAKLSLNDSDRSKLVQLVDDVSKRSKEIWEKRDISAETFGFIRQYIKRTTDIFEMQFPDGIAGPELE</sequence>
<keyword evidence="1" id="KW-0812">Transmembrane</keyword>
<evidence type="ECO:0000313" key="2">
    <source>
        <dbReference type="EMBL" id="SLN31494.1"/>
    </source>
</evidence>
<evidence type="ECO:0000313" key="3">
    <source>
        <dbReference type="Proteomes" id="UP000193778"/>
    </source>
</evidence>
<evidence type="ECO:0000256" key="1">
    <source>
        <dbReference type="SAM" id="Phobius"/>
    </source>
</evidence>